<dbReference type="AlphaFoldDB" id="A0A9P5PYA0"/>
<name>A0A9P5PYA0_9AGAR</name>
<comment type="caution">
    <text evidence="1">The sequence shown here is derived from an EMBL/GenBank/DDBJ whole genome shotgun (WGS) entry which is preliminary data.</text>
</comment>
<protein>
    <submittedName>
        <fullName evidence="1">Uncharacterized protein</fullName>
    </submittedName>
</protein>
<organism evidence="1 2">
    <name type="scientific">Rhodocollybia butyracea</name>
    <dbReference type="NCBI Taxonomy" id="206335"/>
    <lineage>
        <taxon>Eukaryota</taxon>
        <taxon>Fungi</taxon>
        <taxon>Dikarya</taxon>
        <taxon>Basidiomycota</taxon>
        <taxon>Agaricomycotina</taxon>
        <taxon>Agaricomycetes</taxon>
        <taxon>Agaricomycetidae</taxon>
        <taxon>Agaricales</taxon>
        <taxon>Marasmiineae</taxon>
        <taxon>Omphalotaceae</taxon>
        <taxon>Rhodocollybia</taxon>
    </lineage>
</organism>
<dbReference type="SUPFAM" id="SSF52047">
    <property type="entry name" value="RNI-like"/>
    <property type="match status" value="1"/>
</dbReference>
<dbReference type="OrthoDB" id="2745898at2759"/>
<reference evidence="1" key="1">
    <citation type="submission" date="2020-11" db="EMBL/GenBank/DDBJ databases">
        <authorList>
            <consortium name="DOE Joint Genome Institute"/>
            <person name="Ahrendt S."/>
            <person name="Riley R."/>
            <person name="Andreopoulos W."/>
            <person name="Labutti K."/>
            <person name="Pangilinan J."/>
            <person name="Ruiz-Duenas F.J."/>
            <person name="Barrasa J.M."/>
            <person name="Sanchez-Garcia M."/>
            <person name="Camarero S."/>
            <person name="Miyauchi S."/>
            <person name="Serrano A."/>
            <person name="Linde D."/>
            <person name="Babiker R."/>
            <person name="Drula E."/>
            <person name="Ayuso-Fernandez I."/>
            <person name="Pacheco R."/>
            <person name="Padilla G."/>
            <person name="Ferreira P."/>
            <person name="Barriuso J."/>
            <person name="Kellner H."/>
            <person name="Castanera R."/>
            <person name="Alfaro M."/>
            <person name="Ramirez L."/>
            <person name="Pisabarro A.G."/>
            <person name="Kuo A."/>
            <person name="Tritt A."/>
            <person name="Lipzen A."/>
            <person name="He G."/>
            <person name="Yan M."/>
            <person name="Ng V."/>
            <person name="Cullen D."/>
            <person name="Martin F."/>
            <person name="Rosso M.-N."/>
            <person name="Henrissat B."/>
            <person name="Hibbett D."/>
            <person name="Martinez A.T."/>
            <person name="Grigoriev I.V."/>
        </authorList>
    </citation>
    <scope>NUCLEOTIDE SEQUENCE</scope>
    <source>
        <strain evidence="1">AH 40177</strain>
    </source>
</reference>
<evidence type="ECO:0000313" key="2">
    <source>
        <dbReference type="Proteomes" id="UP000772434"/>
    </source>
</evidence>
<dbReference type="Proteomes" id="UP000772434">
    <property type="component" value="Unassembled WGS sequence"/>
</dbReference>
<proteinExistence type="predicted"/>
<keyword evidence="2" id="KW-1185">Reference proteome</keyword>
<evidence type="ECO:0000313" key="1">
    <source>
        <dbReference type="EMBL" id="KAF9071458.1"/>
    </source>
</evidence>
<accession>A0A9P5PYA0</accession>
<gene>
    <name evidence="1" type="ORF">BDP27DRAFT_1419028</name>
</gene>
<sequence length="355" mass="39461">MASSPSHTFDPDEAAPTADLTTVLVAKAGALQYTGGKSDYNSPNLSLPNYLNFFHSTISQNLFIVSSVRTLTLSLFAGSMTPETDEIPELPFTQLHSLQVCYAHTYHDLIDVQTTQLWRLPRLIRLIQMNPSLQHLAIDACNLEASSWDTLFSDIASLHTLVLRCAVVVSESHYYGAKVTVSGSYASHNKIITKEVLDALALDYHACRQGGGHRTLLMKCSSELTSLTIATDPWTNNGLQAIVNAPAFSNLSRLQFTSASDLELEKMVHWLINKCTPLQFFHLTCINRRSLGQTIDTILLNLVTSMPSLQLITARIIKPNSRVFASKEDLEDMLPQTFGTGKVRYGEISKWWEVQ</sequence>
<dbReference type="EMBL" id="JADNRY010000032">
    <property type="protein sequence ID" value="KAF9071458.1"/>
    <property type="molecule type" value="Genomic_DNA"/>
</dbReference>
<dbReference type="Gene3D" id="3.80.10.10">
    <property type="entry name" value="Ribonuclease Inhibitor"/>
    <property type="match status" value="1"/>
</dbReference>
<dbReference type="InterPro" id="IPR032675">
    <property type="entry name" value="LRR_dom_sf"/>
</dbReference>